<dbReference type="EMBL" id="CP008921">
    <property type="protein sequence ID" value="AIG44001.1"/>
    <property type="molecule type" value="Genomic_DNA"/>
</dbReference>
<organism evidence="2 3">
    <name type="scientific">Streptococcus suis 6407</name>
    <dbReference type="NCBI Taxonomy" id="1214179"/>
    <lineage>
        <taxon>Bacteria</taxon>
        <taxon>Bacillati</taxon>
        <taxon>Bacillota</taxon>
        <taxon>Bacilli</taxon>
        <taxon>Lactobacillales</taxon>
        <taxon>Streptococcaceae</taxon>
        <taxon>Streptococcus</taxon>
    </lineage>
</organism>
<dbReference type="HOGENOM" id="CLU_152612_0_0_9"/>
<name>A0A075SKS9_STRSU</name>
<dbReference type="Proteomes" id="UP000028185">
    <property type="component" value="Chromosome"/>
</dbReference>
<dbReference type="GeneID" id="8154302"/>
<reference evidence="2 3" key="1">
    <citation type="journal article" date="2014" name="Genome Announc.">
        <title>Whole-Genome Sequence of Streptococcus suis Serotype 4 Reference Strain 6407.</title>
        <authorList>
            <person name="Wang K."/>
            <person name="Chen J."/>
            <person name="Yao H."/>
            <person name="Lu C."/>
        </authorList>
    </citation>
    <scope>NUCLEOTIDE SEQUENCE [LARGE SCALE GENOMIC DNA]</scope>
    <source>
        <strain evidence="2">6407</strain>
    </source>
</reference>
<sequence>MGKPLLTDEILEKVKKKQYSDQSSQFGHYRPNQDISMDDALFDPYLEEDYQGYEEGQTIRIPVKPTVVKSRRIETIKREAFRSKVNKILFWVIILLIMFIIAVLFI</sequence>
<dbReference type="NCBIfam" id="NF038277">
    <property type="entry name" value="accessory_MacP"/>
    <property type="match status" value="1"/>
</dbReference>
<dbReference type="PATRIC" id="fig|1214179.4.peg.1622"/>
<evidence type="ECO:0000256" key="1">
    <source>
        <dbReference type="SAM" id="Phobius"/>
    </source>
</evidence>
<evidence type="ECO:0000313" key="3">
    <source>
        <dbReference type="Proteomes" id="UP000028185"/>
    </source>
</evidence>
<accession>A0A075SKS9</accession>
<feature type="transmembrane region" description="Helical" evidence="1">
    <location>
        <begin position="88"/>
        <end position="105"/>
    </location>
</feature>
<proteinExistence type="predicted"/>
<dbReference type="AlphaFoldDB" id="A0A075SKS9"/>
<keyword evidence="1" id="KW-0812">Transmembrane</keyword>
<dbReference type="Pfam" id="PF26336">
    <property type="entry name" value="MacP_activator"/>
    <property type="match status" value="1"/>
</dbReference>
<keyword evidence="1" id="KW-0472">Membrane</keyword>
<gene>
    <name evidence="2" type="ORF">ID09_08215</name>
</gene>
<keyword evidence="1" id="KW-1133">Transmembrane helix</keyword>
<protein>
    <submittedName>
        <fullName evidence="2">Membrane protein</fullName>
    </submittedName>
</protein>
<dbReference type="InterPro" id="IPR047752">
    <property type="entry name" value="MacP"/>
</dbReference>
<evidence type="ECO:0000313" key="2">
    <source>
        <dbReference type="EMBL" id="AIG44001.1"/>
    </source>
</evidence>
<dbReference type="RefSeq" id="WP_002936700.1">
    <property type="nucleotide sequence ID" value="NZ_ALLE01000013.1"/>
</dbReference>